<dbReference type="Proteomes" id="UP000535890">
    <property type="component" value="Unassembled WGS sequence"/>
</dbReference>
<evidence type="ECO:0000256" key="5">
    <source>
        <dbReference type="SAM" id="MobiDB-lite"/>
    </source>
</evidence>
<dbReference type="InterPro" id="IPR029045">
    <property type="entry name" value="ClpP/crotonase-like_dom_sf"/>
</dbReference>
<dbReference type="InterPro" id="IPR018376">
    <property type="entry name" value="Enoyl-CoA_hyd/isom_CS"/>
</dbReference>
<dbReference type="SUPFAM" id="SSF52096">
    <property type="entry name" value="ClpP/crotonase"/>
    <property type="match status" value="1"/>
</dbReference>
<dbReference type="GO" id="GO:0016829">
    <property type="term" value="F:lyase activity"/>
    <property type="evidence" value="ECO:0007669"/>
    <property type="project" value="UniProtKB-KW"/>
</dbReference>
<keyword evidence="7" id="KW-1185">Reference proteome</keyword>
<evidence type="ECO:0000256" key="4">
    <source>
        <dbReference type="RuleBase" id="RU003707"/>
    </source>
</evidence>
<dbReference type="AlphaFoldDB" id="A0A7Y9DUB5"/>
<evidence type="ECO:0000313" key="7">
    <source>
        <dbReference type="Proteomes" id="UP000535890"/>
    </source>
</evidence>
<feature type="region of interest" description="Disordered" evidence="5">
    <location>
        <begin position="240"/>
        <end position="259"/>
    </location>
</feature>
<dbReference type="Gene3D" id="1.10.12.10">
    <property type="entry name" value="Lyase 2-enoyl-coa Hydratase, Chain A, domain 2"/>
    <property type="match status" value="1"/>
</dbReference>
<dbReference type="NCBIfam" id="NF006100">
    <property type="entry name" value="PRK08252.1"/>
    <property type="match status" value="1"/>
</dbReference>
<keyword evidence="2" id="KW-0443">Lipid metabolism</keyword>
<name>A0A7Y9DUB5_9PSEU</name>
<proteinExistence type="inferred from homology"/>
<dbReference type="Pfam" id="PF00378">
    <property type="entry name" value="ECH_1"/>
    <property type="match status" value="1"/>
</dbReference>
<dbReference type="PANTHER" id="PTHR11941:SF169">
    <property type="entry name" value="(7AS)-7A-METHYL-1,5-DIOXO-2,3,5,6,7,7A-HEXAHYDRO-1H-INDENE-CARBOXYL-COA HYDROLASE"/>
    <property type="match status" value="1"/>
</dbReference>
<dbReference type="InterPro" id="IPR001753">
    <property type="entry name" value="Enoyl-CoA_hydra/iso"/>
</dbReference>
<evidence type="ECO:0000256" key="1">
    <source>
        <dbReference type="ARBA" id="ARBA00005254"/>
    </source>
</evidence>
<sequence length="259" mass="26729">MSDEVRVETADGITVITLDRPKALNAINSVVATALGRALRAADDDEAVRAIVVTGTGRAFSAGADLKAVAQGDTLSDADHPEWGFGGFAQQAVATPTIAAVNGLAFGGGCELMLSCDLAIVDENAQLGLPEVTRGLVAAAGGLLRLPQRIPRAVALEIAMTGQPITAARAYELGLANRVAPAGTALEAARAMAATIVANAPLAVRESKGLMLAAAHLEELGDDAWAANSEVRKRIFVSEDAKEGPRAFAEKRAPQWTGR</sequence>
<dbReference type="RefSeq" id="WP_179793478.1">
    <property type="nucleotide sequence ID" value="NZ_BAABHP010000017.1"/>
</dbReference>
<dbReference type="EMBL" id="JACCBN010000001">
    <property type="protein sequence ID" value="NYD35675.1"/>
    <property type="molecule type" value="Genomic_DNA"/>
</dbReference>
<organism evidence="6 7">
    <name type="scientific">Actinomycetospora corticicola</name>
    <dbReference type="NCBI Taxonomy" id="663602"/>
    <lineage>
        <taxon>Bacteria</taxon>
        <taxon>Bacillati</taxon>
        <taxon>Actinomycetota</taxon>
        <taxon>Actinomycetes</taxon>
        <taxon>Pseudonocardiales</taxon>
        <taxon>Pseudonocardiaceae</taxon>
        <taxon>Actinomycetospora</taxon>
    </lineage>
</organism>
<dbReference type="Gene3D" id="3.90.226.10">
    <property type="entry name" value="2-enoyl-CoA Hydratase, Chain A, domain 1"/>
    <property type="match status" value="1"/>
</dbReference>
<dbReference type="InterPro" id="IPR014748">
    <property type="entry name" value="Enoyl-CoA_hydra_C"/>
</dbReference>
<feature type="compositionally biased region" description="Basic and acidic residues" evidence="5">
    <location>
        <begin position="240"/>
        <end position="253"/>
    </location>
</feature>
<reference evidence="6 7" key="1">
    <citation type="submission" date="2020-07" db="EMBL/GenBank/DDBJ databases">
        <title>Sequencing the genomes of 1000 actinobacteria strains.</title>
        <authorList>
            <person name="Klenk H.-P."/>
        </authorList>
    </citation>
    <scope>NUCLEOTIDE SEQUENCE [LARGE SCALE GENOMIC DNA]</scope>
    <source>
        <strain evidence="6 7">DSM 45772</strain>
    </source>
</reference>
<evidence type="ECO:0000256" key="3">
    <source>
        <dbReference type="ARBA" id="ARBA00023239"/>
    </source>
</evidence>
<dbReference type="CDD" id="cd06558">
    <property type="entry name" value="crotonase-like"/>
    <property type="match status" value="1"/>
</dbReference>
<dbReference type="GO" id="GO:0006635">
    <property type="term" value="P:fatty acid beta-oxidation"/>
    <property type="evidence" value="ECO:0007669"/>
    <property type="project" value="TreeGrafter"/>
</dbReference>
<evidence type="ECO:0000256" key="2">
    <source>
        <dbReference type="ARBA" id="ARBA00023098"/>
    </source>
</evidence>
<comment type="similarity">
    <text evidence="1 4">Belongs to the enoyl-CoA hydratase/isomerase family.</text>
</comment>
<keyword evidence="3" id="KW-0456">Lyase</keyword>
<dbReference type="PROSITE" id="PS00166">
    <property type="entry name" value="ENOYL_COA_HYDRATASE"/>
    <property type="match status" value="1"/>
</dbReference>
<dbReference type="PANTHER" id="PTHR11941">
    <property type="entry name" value="ENOYL-COA HYDRATASE-RELATED"/>
    <property type="match status" value="1"/>
</dbReference>
<evidence type="ECO:0000313" key="6">
    <source>
        <dbReference type="EMBL" id="NYD35675.1"/>
    </source>
</evidence>
<gene>
    <name evidence="6" type="ORF">BJ983_001777</name>
</gene>
<accession>A0A7Y9DUB5</accession>
<protein>
    <submittedName>
        <fullName evidence="6">Enoyl-CoA hydratase/carnithine racemase</fullName>
    </submittedName>
</protein>
<comment type="caution">
    <text evidence="6">The sequence shown here is derived from an EMBL/GenBank/DDBJ whole genome shotgun (WGS) entry which is preliminary data.</text>
</comment>